<reference evidence="1" key="2">
    <citation type="journal article" date="2021" name="Microorganisms">
        <title>Extensive Genome Exploration of Clostridium botulinum Group III Field Strains.</title>
        <authorList>
            <person name="Fillo S."/>
            <person name="Giordani F."/>
            <person name="Tonon E."/>
            <person name="Drigo I."/>
            <person name="Anselmo A."/>
            <person name="Fortunato A."/>
            <person name="Lista F."/>
            <person name="Bano L."/>
        </authorList>
    </citation>
    <scope>NUCLEOTIDE SEQUENCE</scope>
    <source>
        <strain evidence="1">IZSVe-TV_9877_3_12</strain>
    </source>
</reference>
<sequence length="110" mass="12722">MINNFKCCCIYSNDPARYSVKVTNFTHLYVKFILKYTISGGTSTKEIMLFRNEHRKFYYENGATNVSVNIVECSLPTPQLIYHECITQRSNLCFEISGTPERIICSRSIC</sequence>
<accession>A0A9Q3VAP0</accession>
<proteinExistence type="predicted"/>
<protein>
    <submittedName>
        <fullName evidence="1">Uncharacterized protein</fullName>
    </submittedName>
</protein>
<evidence type="ECO:0000313" key="2">
    <source>
        <dbReference type="Proteomes" id="UP000813637"/>
    </source>
</evidence>
<comment type="caution">
    <text evidence="1">The sequence shown here is derived from an EMBL/GenBank/DDBJ whole genome shotgun (WGS) entry which is preliminary data.</text>
</comment>
<reference evidence="1" key="1">
    <citation type="submission" date="2020-02" db="EMBL/GenBank/DDBJ databases">
        <authorList>
            <person name="Fillo S."/>
            <person name="Giordani F."/>
            <person name="Tonon E."/>
            <person name="Drigo I."/>
            <person name="Anselmo A."/>
            <person name="Fortunato A."/>
            <person name="Bano L."/>
            <person name="Lista F."/>
        </authorList>
    </citation>
    <scope>NUCLEOTIDE SEQUENCE</scope>
    <source>
        <strain evidence="1">IZSVe-TV_9877_3_12</strain>
    </source>
</reference>
<dbReference type="EMBL" id="JAAMYB010000008">
    <property type="protein sequence ID" value="MCD3195287.1"/>
    <property type="molecule type" value="Genomic_DNA"/>
</dbReference>
<dbReference type="AlphaFoldDB" id="A0A9Q3VAP0"/>
<gene>
    <name evidence="1" type="ORF">G8S53_08330</name>
</gene>
<organism evidence="1 2">
    <name type="scientific">Clostridium botulinum C</name>
    <dbReference type="NCBI Taxonomy" id="36828"/>
    <lineage>
        <taxon>Bacteria</taxon>
        <taxon>Bacillati</taxon>
        <taxon>Bacillota</taxon>
        <taxon>Clostridia</taxon>
        <taxon>Eubacteriales</taxon>
        <taxon>Clostridiaceae</taxon>
        <taxon>Clostridium</taxon>
    </lineage>
</organism>
<dbReference type="Proteomes" id="UP000813637">
    <property type="component" value="Unassembled WGS sequence"/>
</dbReference>
<evidence type="ECO:0000313" key="1">
    <source>
        <dbReference type="EMBL" id="MCD3195287.1"/>
    </source>
</evidence>
<dbReference type="RefSeq" id="WP_003377862.1">
    <property type="nucleotide sequence ID" value="NZ_JAAMYB010000008.1"/>
</dbReference>
<name>A0A9Q3VAP0_CLOBO</name>